<sequence length="68" mass="7859">MFELGIEVVIIGLLIFSLIKIGLFVFLSEKFLPKVAPKTSKKPSKTYYLKKGDSTIDPAQKYKRDYFR</sequence>
<comment type="caution">
    <text evidence="1">The sequence shown here is derived from an EMBL/GenBank/DDBJ whole genome shotgun (WGS) entry which is preliminary data.</text>
</comment>
<evidence type="ECO:0000313" key="2">
    <source>
        <dbReference type="Proteomes" id="UP000483839"/>
    </source>
</evidence>
<evidence type="ECO:0000313" key="1">
    <source>
        <dbReference type="EMBL" id="MTD02144.1"/>
    </source>
</evidence>
<dbReference type="EMBL" id="WLXI01000054">
    <property type="protein sequence ID" value="MTD02144.1"/>
    <property type="molecule type" value="Genomic_DNA"/>
</dbReference>
<dbReference type="AlphaFoldDB" id="A0A2X4HM05"/>
<organism evidence="1 2">
    <name type="scientific">Streptococcus uberis</name>
    <dbReference type="NCBI Taxonomy" id="1349"/>
    <lineage>
        <taxon>Bacteria</taxon>
        <taxon>Bacillati</taxon>
        <taxon>Bacillota</taxon>
        <taxon>Bacilli</taxon>
        <taxon>Lactobacillales</taxon>
        <taxon>Streptococcaceae</taxon>
        <taxon>Streptococcus</taxon>
    </lineage>
</organism>
<reference evidence="1 2" key="1">
    <citation type="submission" date="2019-11" db="EMBL/GenBank/DDBJ databases">
        <title>Streptococcus uberis isolated from clinical mastitis cases on a southeastern Queensland dairy.</title>
        <authorList>
            <person name="Workentine M.L."/>
            <person name="Price R."/>
            <person name="Olchowy T."/>
        </authorList>
    </citation>
    <scope>NUCLEOTIDE SEQUENCE [LARGE SCALE GENOMIC DNA]</scope>
    <source>
        <strain evidence="1 2">OLC4459-A17</strain>
    </source>
</reference>
<dbReference type="Proteomes" id="UP000483839">
    <property type="component" value="Unassembled WGS sequence"/>
</dbReference>
<protein>
    <submittedName>
        <fullName evidence="1">Uncharacterized protein</fullName>
    </submittedName>
</protein>
<proteinExistence type="predicted"/>
<dbReference type="RefSeq" id="WP_012658739.1">
    <property type="nucleotide sequence ID" value="NZ_BAABQA010000003.1"/>
</dbReference>
<name>A0A2X4HM05_STRUB</name>
<accession>A0A2X4HM05</accession>
<gene>
    <name evidence="1" type="ORF">GKS16_07685</name>
</gene>